<dbReference type="CDD" id="cd16013">
    <property type="entry name" value="AcpA"/>
    <property type="match status" value="1"/>
</dbReference>
<organism evidence="3 4">
    <name type="scientific">Stenotrophomonas maltophilia</name>
    <name type="common">Pseudomonas maltophilia</name>
    <name type="synonym">Xanthomonas maltophilia</name>
    <dbReference type="NCBI Taxonomy" id="40324"/>
    <lineage>
        <taxon>Bacteria</taxon>
        <taxon>Pseudomonadati</taxon>
        <taxon>Pseudomonadota</taxon>
        <taxon>Gammaproteobacteria</taxon>
        <taxon>Lysobacterales</taxon>
        <taxon>Lysobacteraceae</taxon>
        <taxon>Stenotrophomonas</taxon>
        <taxon>Stenotrophomonas maltophilia group</taxon>
    </lineage>
</organism>
<dbReference type="PANTHER" id="PTHR31956">
    <property type="entry name" value="NON-SPECIFIC PHOSPHOLIPASE C4-RELATED"/>
    <property type="match status" value="1"/>
</dbReference>
<sequence length="601" mass="64210">MPSPGAPHDPSVASTDDAISPGSHASPTTEHNPGRRLLGAALAAAASTLVLQACQPTPPGAAGAGAGTAAAEAPPPTPEALDALLRDKVKTVVVIYGENHSFNNLFADFPGLQSPLSALKPDDGRQRDRNGELLPHLPPVPGGWLQAAQSHQGTDYPAGQQYQHTLPNAPFALKGPGGEHLPLSLITRDLWHVFYQNQMQINGGRNDGFAAWGDSGALTMGHYANASYGMRLWEVARELVLCDNFFQGAFGGSFLNHQYLVCATPPRYPDADQSIAKGLIAQTENGQPHDTRLKPQPGTPASALDGIPVFGPSALTPTETLPDGSRISYAVNTMSPPFAPTTPTLKLDASGQRIDFNNPVNAQAVPPQHHAHIGDRLDARGVEWAWYAGAYQQTLDQQGRNLANGVVVMPNFQYHHQPFNYFANLAPGSAARGKRLRDGGLGDDEVGNRFLADARAGRLPAVTFYKPQGNLNMHAGYADVASGEQHIAHALSVLRQSPQWQNMVVIVTVDENGGWWDHVAPPQGDRWGPGTRIPALVVSPHAKRGHVDHTVYDTGSVLRLISRVFDLPLLDGLRERDAAMVARGQAPMGDLTAALDLMRVG</sequence>
<proteinExistence type="predicted"/>
<dbReference type="Gene3D" id="3.40.720.10">
    <property type="entry name" value="Alkaline Phosphatase, subunit A"/>
    <property type="match status" value="1"/>
</dbReference>
<dbReference type="InterPro" id="IPR017768">
    <property type="entry name" value="AcpA"/>
</dbReference>
<comment type="caution">
    <text evidence="3">The sequence shown here is derived from an EMBL/GenBank/DDBJ whole genome shotgun (WGS) entry which is preliminary data.</text>
</comment>
<keyword evidence="1" id="KW-0378">Hydrolase</keyword>
<evidence type="ECO:0000256" key="2">
    <source>
        <dbReference type="SAM" id="MobiDB-lite"/>
    </source>
</evidence>
<feature type="region of interest" description="Disordered" evidence="2">
    <location>
        <begin position="117"/>
        <end position="138"/>
    </location>
</feature>
<feature type="region of interest" description="Disordered" evidence="2">
    <location>
        <begin position="1"/>
        <end position="34"/>
    </location>
</feature>
<evidence type="ECO:0000313" key="4">
    <source>
        <dbReference type="Proteomes" id="UP000487117"/>
    </source>
</evidence>
<dbReference type="Pfam" id="PF04185">
    <property type="entry name" value="Phosphoesterase"/>
    <property type="match status" value="1"/>
</dbReference>
<evidence type="ECO:0000256" key="1">
    <source>
        <dbReference type="ARBA" id="ARBA00022801"/>
    </source>
</evidence>
<dbReference type="InterPro" id="IPR007312">
    <property type="entry name" value="Phosphoesterase"/>
</dbReference>
<dbReference type="GO" id="GO:0003993">
    <property type="term" value="F:acid phosphatase activity"/>
    <property type="evidence" value="ECO:0007669"/>
    <property type="project" value="InterPro"/>
</dbReference>
<dbReference type="AlphaFoldDB" id="A0A7V8JN14"/>
<dbReference type="Proteomes" id="UP000487117">
    <property type="component" value="Unassembled WGS sequence"/>
</dbReference>
<protein>
    <submittedName>
        <fullName evidence="3">Phospholipase C 2</fullName>
    </submittedName>
</protein>
<dbReference type="InterPro" id="IPR017850">
    <property type="entry name" value="Alkaline_phosphatase_core_sf"/>
</dbReference>
<gene>
    <name evidence="3" type="primary">plcB</name>
    <name evidence="3" type="ORF">GAK31_00253</name>
</gene>
<dbReference type="SUPFAM" id="SSF53649">
    <property type="entry name" value="Alkaline phosphatase-like"/>
    <property type="match status" value="1"/>
</dbReference>
<accession>A0A7V8JN14</accession>
<name>A0A7V8JN14_STEMA</name>
<dbReference type="NCBIfam" id="TIGR03397">
    <property type="entry name" value="acid_phos_Burk"/>
    <property type="match status" value="1"/>
</dbReference>
<evidence type="ECO:0000313" key="3">
    <source>
        <dbReference type="EMBL" id="KAF1016994.1"/>
    </source>
</evidence>
<dbReference type="EMBL" id="WNDS01000001">
    <property type="protein sequence ID" value="KAF1016994.1"/>
    <property type="molecule type" value="Genomic_DNA"/>
</dbReference>
<reference evidence="4" key="1">
    <citation type="journal article" date="2020" name="MBio">
        <title>Horizontal gene transfer to a defensive symbiont with a reduced genome amongst a multipartite beetle microbiome.</title>
        <authorList>
            <person name="Waterworth S.C."/>
            <person name="Florez L.V."/>
            <person name="Rees E.R."/>
            <person name="Hertweck C."/>
            <person name="Kaltenpoth M."/>
            <person name="Kwan J.C."/>
        </authorList>
    </citation>
    <scope>NUCLEOTIDE SEQUENCE [LARGE SCALE GENOMIC DNA]</scope>
</reference>
<feature type="compositionally biased region" description="Basic and acidic residues" evidence="2">
    <location>
        <begin position="120"/>
        <end position="131"/>
    </location>
</feature>
<dbReference type="PANTHER" id="PTHR31956:SF1">
    <property type="entry name" value="NON-SPECIFIC PHOSPHOLIPASE C1"/>
    <property type="match status" value="1"/>
</dbReference>